<sequence length="651" mass="71833">MKYKNLFSEGKIGNLTLKNRVVMSPMSPGMAKRDGALTEEVIAFYEERAKNGVGLIIVGATKINEEHGTMEPFQLAITKDEHIEPLKKFSEAMHKHGAKVFIQLAHPGRQTFSNINEGNTVVGPSAIPCVVCREETRALTTEEVKSLVKDFVQGAVRLKSANVDGVELHAAHGYLLNEFLSPYSNKRTDEYGGNFVNRMRFLAEIIKGIREACGEDYPISVRVSVDEFLKQFGIKEQGIQLEEGVKIAKYLETLGIDVMNVSSGVYITSHTVIEPTSYEQGWRKHLAKTIKEAVNIPVIAAGVLREPTFVEQLLEDGVTDFVALGRGLVADAAWVDKGKEGRDDHIRKCISCLTCIESVAYHKPIACSLNAKAGRELKIKDLKKDGEGRVVAVIGAGPSGMEAARVLAMRGFKPVIFEKENEVGGQLQLANKPPKKEKITWFIDYELAELKKLGVEIRLNTEASVEEIRALNPYAVFVAAGSSPIVPPIDGVKGENVHMVPEILKGQVKFEGKKVVVIGSGMTGLETGEFLAERGNEITIVEMVDKIGKGIYAPNRMDVLMKLMKHKAEMLPSHKLQEITHEKIVLENLKTNELIEKEIDHVILSLGTRSNNQMIEELKNNFKNVKIIGDANELGRIVQAVEAGYTEACNL</sequence>
<dbReference type="EMBL" id="NIBG01000001">
    <property type="protein sequence ID" value="PAB61185.1"/>
    <property type="molecule type" value="Genomic_DNA"/>
</dbReference>
<keyword evidence="6" id="KW-0479">Metal-binding</keyword>
<feature type="domain" description="FAD/NAD(P)-binding" evidence="11">
    <location>
        <begin position="391"/>
        <end position="622"/>
    </location>
</feature>
<dbReference type="SUPFAM" id="SSF51971">
    <property type="entry name" value="Nucleotide-binding domain"/>
    <property type="match status" value="1"/>
</dbReference>
<keyword evidence="9" id="KW-0411">Iron-sulfur</keyword>
<name>A0A267MQJ9_9FIRM</name>
<dbReference type="SUPFAM" id="SSF51395">
    <property type="entry name" value="FMN-linked oxidoreductases"/>
    <property type="match status" value="1"/>
</dbReference>
<dbReference type="InterPro" id="IPR001155">
    <property type="entry name" value="OxRdtase_FMN_N"/>
</dbReference>
<dbReference type="AlphaFoldDB" id="A0A267MQJ9"/>
<dbReference type="Proteomes" id="UP000216024">
    <property type="component" value="Unassembled WGS sequence"/>
</dbReference>
<keyword evidence="5" id="KW-0288">FMN</keyword>
<evidence type="ECO:0000313" key="13">
    <source>
        <dbReference type="Proteomes" id="UP000216024"/>
    </source>
</evidence>
<dbReference type="OrthoDB" id="9772736at2"/>
<organism evidence="12 13">
    <name type="scientific">Anaeromicrobium sediminis</name>
    <dbReference type="NCBI Taxonomy" id="1478221"/>
    <lineage>
        <taxon>Bacteria</taxon>
        <taxon>Bacillati</taxon>
        <taxon>Bacillota</taxon>
        <taxon>Clostridia</taxon>
        <taxon>Peptostreptococcales</taxon>
        <taxon>Thermotaleaceae</taxon>
        <taxon>Anaeromicrobium</taxon>
    </lineage>
</organism>
<comment type="cofactor">
    <cofactor evidence="2">
        <name>[4Fe-4S] cluster</name>
        <dbReference type="ChEBI" id="CHEBI:49883"/>
    </cofactor>
</comment>
<dbReference type="GO" id="GO:0016491">
    <property type="term" value="F:oxidoreductase activity"/>
    <property type="evidence" value="ECO:0007669"/>
    <property type="project" value="UniProtKB-KW"/>
</dbReference>
<dbReference type="PANTHER" id="PTHR42917:SF2">
    <property type="entry name" value="2,4-DIENOYL-COA REDUCTASE [(2E)-ENOYL-COA-PRODUCING]"/>
    <property type="match status" value="1"/>
</dbReference>
<dbReference type="PRINTS" id="PR00368">
    <property type="entry name" value="FADPNR"/>
</dbReference>
<dbReference type="Pfam" id="PF07992">
    <property type="entry name" value="Pyr_redox_2"/>
    <property type="match status" value="1"/>
</dbReference>
<evidence type="ECO:0000256" key="4">
    <source>
        <dbReference type="ARBA" id="ARBA00022630"/>
    </source>
</evidence>
<dbReference type="GO" id="GO:0046872">
    <property type="term" value="F:metal ion binding"/>
    <property type="evidence" value="ECO:0007669"/>
    <property type="project" value="UniProtKB-KW"/>
</dbReference>
<comment type="caution">
    <text evidence="12">The sequence shown here is derived from an EMBL/GenBank/DDBJ whole genome shotgun (WGS) entry which is preliminary data.</text>
</comment>
<dbReference type="PANTHER" id="PTHR42917">
    <property type="entry name" value="2,4-DIENOYL-COA REDUCTASE"/>
    <property type="match status" value="1"/>
</dbReference>
<proteinExistence type="inferred from homology"/>
<dbReference type="Gene3D" id="3.50.50.60">
    <property type="entry name" value="FAD/NAD(P)-binding domain"/>
    <property type="match status" value="1"/>
</dbReference>
<evidence type="ECO:0000256" key="2">
    <source>
        <dbReference type="ARBA" id="ARBA00001966"/>
    </source>
</evidence>
<keyword evidence="8" id="KW-0408">Iron</keyword>
<evidence type="ECO:0000256" key="9">
    <source>
        <dbReference type="ARBA" id="ARBA00023014"/>
    </source>
</evidence>
<dbReference type="GO" id="GO:0051536">
    <property type="term" value="F:iron-sulfur cluster binding"/>
    <property type="evidence" value="ECO:0007669"/>
    <property type="project" value="UniProtKB-KW"/>
</dbReference>
<dbReference type="InterPro" id="IPR013785">
    <property type="entry name" value="Aldolase_TIM"/>
</dbReference>
<evidence type="ECO:0000256" key="5">
    <source>
        <dbReference type="ARBA" id="ARBA00022643"/>
    </source>
</evidence>
<dbReference type="InterPro" id="IPR023753">
    <property type="entry name" value="FAD/NAD-binding_dom"/>
</dbReference>
<reference evidence="12 13" key="1">
    <citation type="submission" date="2017-06" db="EMBL/GenBank/DDBJ databases">
        <title>Draft genome sequence of anaerobic fermentative bacterium Anaeromicrobium sediminis DY2726D isolated from West Pacific Ocean sediments.</title>
        <authorList>
            <person name="Zeng X."/>
        </authorList>
    </citation>
    <scope>NUCLEOTIDE SEQUENCE [LARGE SCALE GENOMIC DNA]</scope>
    <source>
        <strain evidence="12 13">DY2726D</strain>
    </source>
</reference>
<dbReference type="PRINTS" id="PR00411">
    <property type="entry name" value="PNDRDTASEI"/>
</dbReference>
<comment type="cofactor">
    <cofactor evidence="1">
        <name>FMN</name>
        <dbReference type="ChEBI" id="CHEBI:58210"/>
    </cofactor>
</comment>
<keyword evidence="7" id="KW-0560">Oxidoreductase</keyword>
<evidence type="ECO:0000256" key="7">
    <source>
        <dbReference type="ARBA" id="ARBA00023002"/>
    </source>
</evidence>
<keyword evidence="4" id="KW-0285">Flavoprotein</keyword>
<dbReference type="GO" id="GO:0010181">
    <property type="term" value="F:FMN binding"/>
    <property type="evidence" value="ECO:0007669"/>
    <property type="project" value="InterPro"/>
</dbReference>
<dbReference type="Pfam" id="PF00724">
    <property type="entry name" value="Oxidored_FMN"/>
    <property type="match status" value="1"/>
</dbReference>
<protein>
    <submittedName>
        <fullName evidence="12">NADH:flavin oxidoreductase</fullName>
    </submittedName>
</protein>
<evidence type="ECO:0000259" key="11">
    <source>
        <dbReference type="Pfam" id="PF07992"/>
    </source>
</evidence>
<keyword evidence="13" id="KW-1185">Reference proteome</keyword>
<evidence type="ECO:0000256" key="1">
    <source>
        <dbReference type="ARBA" id="ARBA00001917"/>
    </source>
</evidence>
<dbReference type="CDD" id="cd02803">
    <property type="entry name" value="OYE_like_FMN_family"/>
    <property type="match status" value="1"/>
</dbReference>
<comment type="similarity">
    <text evidence="3">In the N-terminal section; belongs to the NADH:flavin oxidoreductase/NADH oxidase family.</text>
</comment>
<evidence type="ECO:0000256" key="6">
    <source>
        <dbReference type="ARBA" id="ARBA00022723"/>
    </source>
</evidence>
<accession>A0A267MQJ9</accession>
<evidence type="ECO:0000313" key="12">
    <source>
        <dbReference type="EMBL" id="PAB61185.1"/>
    </source>
</evidence>
<dbReference type="InterPro" id="IPR051793">
    <property type="entry name" value="NADH:flavin_oxidoreductase"/>
</dbReference>
<dbReference type="InterPro" id="IPR036188">
    <property type="entry name" value="FAD/NAD-bd_sf"/>
</dbReference>
<evidence type="ECO:0000259" key="10">
    <source>
        <dbReference type="Pfam" id="PF00724"/>
    </source>
</evidence>
<evidence type="ECO:0000256" key="8">
    <source>
        <dbReference type="ARBA" id="ARBA00023004"/>
    </source>
</evidence>
<dbReference type="RefSeq" id="WP_095130352.1">
    <property type="nucleotide sequence ID" value="NZ_NIBG01000001.1"/>
</dbReference>
<feature type="domain" description="NADH:flavin oxidoreductase/NADH oxidase N-terminal" evidence="10">
    <location>
        <begin position="6"/>
        <end position="344"/>
    </location>
</feature>
<evidence type="ECO:0000256" key="3">
    <source>
        <dbReference type="ARBA" id="ARBA00011048"/>
    </source>
</evidence>
<dbReference type="Gene3D" id="3.20.20.70">
    <property type="entry name" value="Aldolase class I"/>
    <property type="match status" value="1"/>
</dbReference>
<dbReference type="Gene3D" id="3.40.50.720">
    <property type="entry name" value="NAD(P)-binding Rossmann-like Domain"/>
    <property type="match status" value="1"/>
</dbReference>
<gene>
    <name evidence="12" type="ORF">CCE28_01800</name>
</gene>